<evidence type="ECO:0000256" key="12">
    <source>
        <dbReference type="ARBA" id="ARBA00023136"/>
    </source>
</evidence>
<comment type="catalytic activity">
    <reaction evidence="1">
        <text>ATP + protein L-histidine = ADP + protein N-phospho-L-histidine.</text>
        <dbReference type="EC" id="2.7.13.3"/>
    </reaction>
</comment>
<dbReference type="RefSeq" id="WP_198688518.1">
    <property type="nucleotide sequence ID" value="NZ_CAWPUD010000017.1"/>
</dbReference>
<comment type="subcellular location">
    <subcellularLocation>
        <location evidence="2">Cell inner membrane</location>
        <topology evidence="2">Multi-pass membrane protein</topology>
    </subcellularLocation>
</comment>
<proteinExistence type="predicted"/>
<sequence length="336" mass="37751">MKRLWLSLRALLPHTLYLMLAMLLGSLLVSYLAAQLLVMIEKLSLSVVFPYIFMSVFTAALSVFVAFWQYLHTQKRLLEAMQKAAIEMEKGRKIAPLPEVGAPAMRSMISAFNQISEGLKSQERDRAVLVAGVSHDLRTPLTRIRLAMEMMEGKEAFLTESIHRDIEECNAIIDQFIDYQRAGQDVPMACCELNGLLEAVIETGQHGTEDIENHLSASSIFILANPLSIKRVLVNMFTNAQRYGNGWIRISSGSTEKFGWFQVEDNGAGMTKEEVATLFRPFVQGERVRRIHNNGGVGLGLAIIRRIIDFHGGYIEVGESEKRGFSIRVYIPLNTK</sequence>
<evidence type="ECO:0000256" key="1">
    <source>
        <dbReference type="ARBA" id="ARBA00000085"/>
    </source>
</evidence>
<dbReference type="InterPro" id="IPR036097">
    <property type="entry name" value="HisK_dim/P_sf"/>
</dbReference>
<dbReference type="PANTHER" id="PTHR44936:SF5">
    <property type="entry name" value="SENSOR HISTIDINE KINASE ENVZ"/>
    <property type="match status" value="1"/>
</dbReference>
<dbReference type="InterPro" id="IPR005467">
    <property type="entry name" value="His_kinase_dom"/>
</dbReference>
<organism evidence="16 17">
    <name type="scientific">Xenorhabdus lircayensis</name>
    <dbReference type="NCBI Taxonomy" id="2763499"/>
    <lineage>
        <taxon>Bacteria</taxon>
        <taxon>Pseudomonadati</taxon>
        <taxon>Pseudomonadota</taxon>
        <taxon>Gammaproteobacteria</taxon>
        <taxon>Enterobacterales</taxon>
        <taxon>Morganellaceae</taxon>
        <taxon>Xenorhabdus</taxon>
    </lineage>
</organism>
<keyword evidence="5" id="KW-0997">Cell inner membrane</keyword>
<dbReference type="CDD" id="cd00082">
    <property type="entry name" value="HisKA"/>
    <property type="match status" value="1"/>
</dbReference>
<reference evidence="16 17" key="1">
    <citation type="submission" date="2020-08" db="EMBL/GenBank/DDBJ databases">
        <title>Description of Xenorhabdus lircayensis sp. nov., the symbiotic bacterium associated with the entomopathogenic nematode Steirnernema unicornum.</title>
        <authorList>
            <person name="Castaneda-Alvarez C."/>
            <person name="Prodan S."/>
            <person name="Zamorano A."/>
            <person name="San-Blas E."/>
            <person name="Aballay E."/>
        </authorList>
    </citation>
    <scope>NUCLEOTIDE SEQUENCE [LARGE SCALE GENOMIC DNA]</scope>
    <source>
        <strain evidence="16 17">VLS</strain>
    </source>
</reference>
<keyword evidence="7" id="KW-0808">Transferase</keyword>
<dbReference type="Gene3D" id="1.10.287.130">
    <property type="match status" value="1"/>
</dbReference>
<dbReference type="Pfam" id="PF02518">
    <property type="entry name" value="HATPase_c"/>
    <property type="match status" value="1"/>
</dbReference>
<accession>A0ABS0U1G6</accession>
<dbReference type="InterPro" id="IPR004358">
    <property type="entry name" value="Sig_transdc_His_kin-like_C"/>
</dbReference>
<evidence type="ECO:0000256" key="7">
    <source>
        <dbReference type="ARBA" id="ARBA00022679"/>
    </source>
</evidence>
<dbReference type="PRINTS" id="PR00344">
    <property type="entry name" value="BCTRLSENSOR"/>
</dbReference>
<evidence type="ECO:0000256" key="10">
    <source>
        <dbReference type="ARBA" id="ARBA00022989"/>
    </source>
</evidence>
<dbReference type="SMART" id="SM00387">
    <property type="entry name" value="HATPase_c"/>
    <property type="match status" value="1"/>
</dbReference>
<evidence type="ECO:0000256" key="4">
    <source>
        <dbReference type="ARBA" id="ARBA00022475"/>
    </source>
</evidence>
<keyword evidence="8 14" id="KW-0812">Transmembrane</keyword>
<keyword evidence="17" id="KW-1185">Reference proteome</keyword>
<evidence type="ECO:0000259" key="15">
    <source>
        <dbReference type="PROSITE" id="PS50109"/>
    </source>
</evidence>
<feature type="domain" description="Histidine kinase" evidence="15">
    <location>
        <begin position="132"/>
        <end position="335"/>
    </location>
</feature>
<dbReference type="PANTHER" id="PTHR44936">
    <property type="entry name" value="SENSOR PROTEIN CREC"/>
    <property type="match status" value="1"/>
</dbReference>
<evidence type="ECO:0000256" key="9">
    <source>
        <dbReference type="ARBA" id="ARBA00022777"/>
    </source>
</evidence>
<dbReference type="Gene3D" id="3.30.565.10">
    <property type="entry name" value="Histidine kinase-like ATPase, C-terminal domain"/>
    <property type="match status" value="1"/>
</dbReference>
<gene>
    <name evidence="16" type="ORF">H8A87_02995</name>
</gene>
<dbReference type="Proteomes" id="UP000696184">
    <property type="component" value="Unassembled WGS sequence"/>
</dbReference>
<keyword evidence="10 14" id="KW-1133">Transmembrane helix</keyword>
<evidence type="ECO:0000256" key="11">
    <source>
        <dbReference type="ARBA" id="ARBA00023012"/>
    </source>
</evidence>
<dbReference type="InterPro" id="IPR050980">
    <property type="entry name" value="2C_sensor_his_kinase"/>
</dbReference>
<evidence type="ECO:0000256" key="8">
    <source>
        <dbReference type="ARBA" id="ARBA00022692"/>
    </source>
</evidence>
<dbReference type="SUPFAM" id="SSF55874">
    <property type="entry name" value="ATPase domain of HSP90 chaperone/DNA topoisomerase II/histidine kinase"/>
    <property type="match status" value="1"/>
</dbReference>
<feature type="transmembrane region" description="Helical" evidence="14">
    <location>
        <begin position="52"/>
        <end position="71"/>
    </location>
</feature>
<evidence type="ECO:0000256" key="13">
    <source>
        <dbReference type="ARBA" id="ARBA00041011"/>
    </source>
</evidence>
<dbReference type="InterPro" id="IPR003661">
    <property type="entry name" value="HisK_dim/P_dom"/>
</dbReference>
<protein>
    <recommendedName>
        <fullName evidence="13">Sensor histidine kinase EnvZ</fullName>
        <ecNumber evidence="3">2.7.13.3</ecNumber>
    </recommendedName>
</protein>
<keyword evidence="12 14" id="KW-0472">Membrane</keyword>
<dbReference type="EMBL" id="JACOII010000020">
    <property type="protein sequence ID" value="MBI6547715.1"/>
    <property type="molecule type" value="Genomic_DNA"/>
</dbReference>
<evidence type="ECO:0000256" key="14">
    <source>
        <dbReference type="SAM" id="Phobius"/>
    </source>
</evidence>
<dbReference type="InterPro" id="IPR003594">
    <property type="entry name" value="HATPase_dom"/>
</dbReference>
<evidence type="ECO:0000256" key="6">
    <source>
        <dbReference type="ARBA" id="ARBA00022553"/>
    </source>
</evidence>
<comment type="caution">
    <text evidence="16">The sequence shown here is derived from an EMBL/GenBank/DDBJ whole genome shotgun (WGS) entry which is preliminary data.</text>
</comment>
<dbReference type="Pfam" id="PF00512">
    <property type="entry name" value="HisKA"/>
    <property type="match status" value="1"/>
</dbReference>
<keyword evidence="9" id="KW-0418">Kinase</keyword>
<keyword evidence="6" id="KW-0597">Phosphoprotein</keyword>
<evidence type="ECO:0000313" key="17">
    <source>
        <dbReference type="Proteomes" id="UP000696184"/>
    </source>
</evidence>
<evidence type="ECO:0000256" key="3">
    <source>
        <dbReference type="ARBA" id="ARBA00012438"/>
    </source>
</evidence>
<feature type="transmembrane region" description="Helical" evidence="14">
    <location>
        <begin position="16"/>
        <end position="40"/>
    </location>
</feature>
<dbReference type="PROSITE" id="PS50109">
    <property type="entry name" value="HIS_KIN"/>
    <property type="match status" value="1"/>
</dbReference>
<dbReference type="EC" id="2.7.13.3" evidence="3"/>
<evidence type="ECO:0000313" key="16">
    <source>
        <dbReference type="EMBL" id="MBI6547715.1"/>
    </source>
</evidence>
<evidence type="ECO:0000256" key="2">
    <source>
        <dbReference type="ARBA" id="ARBA00004429"/>
    </source>
</evidence>
<dbReference type="InterPro" id="IPR036890">
    <property type="entry name" value="HATPase_C_sf"/>
</dbReference>
<evidence type="ECO:0000256" key="5">
    <source>
        <dbReference type="ARBA" id="ARBA00022519"/>
    </source>
</evidence>
<dbReference type="SUPFAM" id="SSF47384">
    <property type="entry name" value="Homodimeric domain of signal transducing histidine kinase"/>
    <property type="match status" value="1"/>
</dbReference>
<name>A0ABS0U1G6_9GAMM</name>
<keyword evidence="4" id="KW-1003">Cell membrane</keyword>
<keyword evidence="11" id="KW-0902">Two-component regulatory system</keyword>
<dbReference type="SMART" id="SM00388">
    <property type="entry name" value="HisKA"/>
    <property type="match status" value="1"/>
</dbReference>